<feature type="compositionally biased region" description="Polar residues" evidence="1">
    <location>
        <begin position="1"/>
        <end position="10"/>
    </location>
</feature>
<name>A0A0A8YTN9_ARUDO</name>
<reference evidence="2" key="1">
    <citation type="submission" date="2014-09" db="EMBL/GenBank/DDBJ databases">
        <authorList>
            <person name="Magalhaes I.L.F."/>
            <person name="Oliveira U."/>
            <person name="Santos F.R."/>
            <person name="Vidigal T.H.D.A."/>
            <person name="Brescovit A.D."/>
            <person name="Santos A.J."/>
        </authorList>
    </citation>
    <scope>NUCLEOTIDE SEQUENCE</scope>
    <source>
        <tissue evidence="2">Shoot tissue taken approximately 20 cm above the soil surface</tissue>
    </source>
</reference>
<sequence length="84" mass="8624">MPLSSFSNPSLPTPTSPMATATKSPASGDLLCASLSLMHVCIGLEELAGHHPSVPFLTLRAPLSLLQDLAAVRAAMTVGSSHSQ</sequence>
<protein>
    <submittedName>
        <fullName evidence="2">Uncharacterized protein</fullName>
    </submittedName>
</protein>
<proteinExistence type="predicted"/>
<evidence type="ECO:0000313" key="2">
    <source>
        <dbReference type="EMBL" id="JAD30429.1"/>
    </source>
</evidence>
<feature type="region of interest" description="Disordered" evidence="1">
    <location>
        <begin position="1"/>
        <end position="24"/>
    </location>
</feature>
<dbReference type="EMBL" id="GBRH01267466">
    <property type="protein sequence ID" value="JAD30429.1"/>
    <property type="molecule type" value="Transcribed_RNA"/>
</dbReference>
<dbReference type="AlphaFoldDB" id="A0A0A8YTN9"/>
<reference evidence="2" key="2">
    <citation type="journal article" date="2015" name="Data Brief">
        <title>Shoot transcriptome of the giant reed, Arundo donax.</title>
        <authorList>
            <person name="Barrero R.A."/>
            <person name="Guerrero F.D."/>
            <person name="Moolhuijzen P."/>
            <person name="Goolsby J.A."/>
            <person name="Tidwell J."/>
            <person name="Bellgard S.E."/>
            <person name="Bellgard M.I."/>
        </authorList>
    </citation>
    <scope>NUCLEOTIDE SEQUENCE</scope>
    <source>
        <tissue evidence="2">Shoot tissue taken approximately 20 cm above the soil surface</tissue>
    </source>
</reference>
<accession>A0A0A8YTN9</accession>
<evidence type="ECO:0000256" key="1">
    <source>
        <dbReference type="SAM" id="MobiDB-lite"/>
    </source>
</evidence>
<organism evidence="2">
    <name type="scientific">Arundo donax</name>
    <name type="common">Giant reed</name>
    <name type="synonym">Donax arundinaceus</name>
    <dbReference type="NCBI Taxonomy" id="35708"/>
    <lineage>
        <taxon>Eukaryota</taxon>
        <taxon>Viridiplantae</taxon>
        <taxon>Streptophyta</taxon>
        <taxon>Embryophyta</taxon>
        <taxon>Tracheophyta</taxon>
        <taxon>Spermatophyta</taxon>
        <taxon>Magnoliopsida</taxon>
        <taxon>Liliopsida</taxon>
        <taxon>Poales</taxon>
        <taxon>Poaceae</taxon>
        <taxon>PACMAD clade</taxon>
        <taxon>Arundinoideae</taxon>
        <taxon>Arundineae</taxon>
        <taxon>Arundo</taxon>
    </lineage>
</organism>